<proteinExistence type="predicted"/>
<protein>
    <submittedName>
        <fullName evidence="1">Uncharacterized protein</fullName>
    </submittedName>
</protein>
<evidence type="ECO:0000313" key="2">
    <source>
        <dbReference type="Proteomes" id="UP000887013"/>
    </source>
</evidence>
<dbReference type="Proteomes" id="UP000887013">
    <property type="component" value="Unassembled WGS sequence"/>
</dbReference>
<keyword evidence="2" id="KW-1185">Reference proteome</keyword>
<name>A0A8X6MSI2_NEPPI</name>
<dbReference type="EMBL" id="BMAW01001797">
    <property type="protein sequence ID" value="GFS75644.1"/>
    <property type="molecule type" value="Genomic_DNA"/>
</dbReference>
<comment type="caution">
    <text evidence="1">The sequence shown here is derived from an EMBL/GenBank/DDBJ whole genome shotgun (WGS) entry which is preliminary data.</text>
</comment>
<evidence type="ECO:0000313" key="1">
    <source>
        <dbReference type="EMBL" id="GFS75644.1"/>
    </source>
</evidence>
<dbReference type="AlphaFoldDB" id="A0A8X6MSI2"/>
<accession>A0A8X6MSI2</accession>
<gene>
    <name evidence="1" type="primary">C0J52_12411</name>
    <name evidence="1" type="ORF">NPIL_259211</name>
</gene>
<sequence length="138" mass="15970">MKPYLLQIMQRLTNADKQALVSAAQILLRMVHMDLDILFIFSGEATCHKSGRVSKHNCVIWVTKHPKEVGKHVRDSPQDERLVCSEQSWSNRILPLRKTDYQRKEMPCLARHVHGSNRTTRHFAKKILSARRHPGPLV</sequence>
<dbReference type="OrthoDB" id="8195099at2759"/>
<reference evidence="1" key="1">
    <citation type="submission" date="2020-08" db="EMBL/GenBank/DDBJ databases">
        <title>Multicomponent nature underlies the extraordinary mechanical properties of spider dragline silk.</title>
        <authorList>
            <person name="Kono N."/>
            <person name="Nakamura H."/>
            <person name="Mori M."/>
            <person name="Yoshida Y."/>
            <person name="Ohtoshi R."/>
            <person name="Malay A.D."/>
            <person name="Moran D.A.P."/>
            <person name="Tomita M."/>
            <person name="Numata K."/>
            <person name="Arakawa K."/>
        </authorList>
    </citation>
    <scope>NUCLEOTIDE SEQUENCE</scope>
</reference>
<organism evidence="1 2">
    <name type="scientific">Nephila pilipes</name>
    <name type="common">Giant wood spider</name>
    <name type="synonym">Nephila maculata</name>
    <dbReference type="NCBI Taxonomy" id="299642"/>
    <lineage>
        <taxon>Eukaryota</taxon>
        <taxon>Metazoa</taxon>
        <taxon>Ecdysozoa</taxon>
        <taxon>Arthropoda</taxon>
        <taxon>Chelicerata</taxon>
        <taxon>Arachnida</taxon>
        <taxon>Araneae</taxon>
        <taxon>Araneomorphae</taxon>
        <taxon>Entelegynae</taxon>
        <taxon>Araneoidea</taxon>
        <taxon>Nephilidae</taxon>
        <taxon>Nephila</taxon>
    </lineage>
</organism>